<evidence type="ECO:0000313" key="2">
    <source>
        <dbReference type="Proteomes" id="UP000281118"/>
    </source>
</evidence>
<dbReference type="EMBL" id="RXFT01000026">
    <property type="protein sequence ID" value="RUR71878.1"/>
    <property type="molecule type" value="Genomic_DNA"/>
</dbReference>
<accession>A0A3S1F6S2</accession>
<dbReference type="InterPro" id="IPR022191">
    <property type="entry name" value="DUF3717"/>
</dbReference>
<name>A0A3S1F6S2_9BURK</name>
<dbReference type="Proteomes" id="UP000281118">
    <property type="component" value="Unassembled WGS sequence"/>
</dbReference>
<comment type="caution">
    <text evidence="1">The sequence shown here is derived from an EMBL/GenBank/DDBJ whole genome shotgun (WGS) entry which is preliminary data.</text>
</comment>
<dbReference type="RefSeq" id="WP_126025930.1">
    <property type="nucleotide sequence ID" value="NZ_RXFT01000026.1"/>
</dbReference>
<proteinExistence type="predicted"/>
<dbReference type="AlphaFoldDB" id="A0A3S1F6S2"/>
<dbReference type="OrthoDB" id="8912607at2"/>
<gene>
    <name evidence="1" type="ORF">EJP67_33010</name>
</gene>
<organism evidence="1 2">
    <name type="scientific">Variovorax guangxiensis</name>
    <dbReference type="NCBI Taxonomy" id="1775474"/>
    <lineage>
        <taxon>Bacteria</taxon>
        <taxon>Pseudomonadati</taxon>
        <taxon>Pseudomonadota</taxon>
        <taxon>Betaproteobacteria</taxon>
        <taxon>Burkholderiales</taxon>
        <taxon>Comamonadaceae</taxon>
        <taxon>Variovorax</taxon>
    </lineage>
</organism>
<reference evidence="1 2" key="1">
    <citation type="submission" date="2018-12" db="EMBL/GenBank/DDBJ databases">
        <title>The genome sequences of Variovorax guangxiensis DSM 27352.</title>
        <authorList>
            <person name="Gao J."/>
            <person name="Sun J."/>
        </authorList>
    </citation>
    <scope>NUCLEOTIDE SEQUENCE [LARGE SCALE GENOMIC DNA]</scope>
    <source>
        <strain evidence="1 2">DSM 27352</strain>
    </source>
</reference>
<protein>
    <submittedName>
        <fullName evidence="1">DUF3717 domain-containing protein</fullName>
    </submittedName>
</protein>
<evidence type="ECO:0000313" key="1">
    <source>
        <dbReference type="EMBL" id="RUR71878.1"/>
    </source>
</evidence>
<dbReference type="Pfam" id="PF12512">
    <property type="entry name" value="DUF3717"/>
    <property type="match status" value="1"/>
</dbReference>
<sequence length="78" mass="8763">MSAVLVDPQQLTFGELDQALSRCMAAHPPEGTDLKMHPDANRMADLWAAMTIERRTSVPLAEVDPRVLEAFERWFLPA</sequence>